<feature type="binding site" evidence="6">
    <location>
        <position position="180"/>
    </location>
    <ligand>
        <name>biotin</name>
        <dbReference type="ChEBI" id="CHEBI:57586"/>
    </ligand>
</feature>
<dbReference type="Gene3D" id="3.30.930.10">
    <property type="entry name" value="Bira Bifunctional Protein, Domain 2"/>
    <property type="match status" value="1"/>
</dbReference>
<dbReference type="GO" id="GO:0006355">
    <property type="term" value="P:regulation of DNA-templated transcription"/>
    <property type="evidence" value="ECO:0007669"/>
    <property type="project" value="UniProtKB-UniRule"/>
</dbReference>
<dbReference type="InterPro" id="IPR036390">
    <property type="entry name" value="WH_DNA-bd_sf"/>
</dbReference>
<dbReference type="InterPro" id="IPR030855">
    <property type="entry name" value="Bifunct_BirA"/>
</dbReference>
<sequence>MKTYQKIYLLLKEREDYVSGEDLAQELGISRTSIWKAIRQLETHGLTIEAARNRGYRLAEGDLLLPELISQELQLPVHLNMDSDSTQLDAKQGIESGHTSPALYLAPYQNKAKGRFGRPFYASKSGGIYMSLRLSPNVPFLEFKPYTILAAAAVVKAIQSLCDLDVQIKWVNDIYLGHKKVAGILTEAISSMENQRVTDVIIGVGINVRIDDFPKELQQSAGNLFEEQPPFTRNQLITAIWKAFLETDEKELIALYKEKSLVVGQQVSFVENQVEFKGTAIAVTDTGNLVIQLDNGKAKIISSGEISLTSWSASPPNE</sequence>
<dbReference type="Pfam" id="PF08279">
    <property type="entry name" value="HTH_11"/>
    <property type="match status" value="1"/>
</dbReference>
<dbReference type="InterPro" id="IPR013196">
    <property type="entry name" value="HTH_11"/>
</dbReference>
<keyword evidence="1 6" id="KW-0436">Ligase</keyword>
<dbReference type="InterPro" id="IPR045864">
    <property type="entry name" value="aa-tRNA-synth_II/BPL/LPL"/>
</dbReference>
<feature type="domain" description="BPL/LPL catalytic" evidence="7">
    <location>
        <begin position="62"/>
        <end position="252"/>
    </location>
</feature>
<protein>
    <recommendedName>
        <fullName evidence="6">Bifunctional ligase/repressor BirA</fullName>
    </recommendedName>
    <alternativeName>
        <fullName evidence="6">Biotin--[acetyl-CoA-carboxylase] ligase</fullName>
        <ecNumber evidence="6">6.3.4.15</ecNumber>
    </alternativeName>
    <alternativeName>
        <fullName evidence="6">Biotin--protein ligase</fullName>
    </alternativeName>
    <alternativeName>
        <fullName evidence="6">Biotin-[acetyl-CoA carboxylase] synthetase</fullName>
    </alternativeName>
</protein>
<keyword evidence="3 6" id="KW-0067">ATP-binding</keyword>
<dbReference type="Pfam" id="PF03099">
    <property type="entry name" value="BPL_LplA_LipB"/>
    <property type="match status" value="1"/>
</dbReference>
<dbReference type="InterPro" id="IPR008988">
    <property type="entry name" value="Transcriptional_repressor_C"/>
</dbReference>
<dbReference type="PANTHER" id="PTHR12835:SF5">
    <property type="entry name" value="BIOTIN--PROTEIN LIGASE"/>
    <property type="match status" value="1"/>
</dbReference>
<dbReference type="Pfam" id="PF02237">
    <property type="entry name" value="BPL_C"/>
    <property type="match status" value="1"/>
</dbReference>
<organism evidence="8 9">
    <name type="scientific">Streptococcus suis 6407</name>
    <dbReference type="NCBI Taxonomy" id="1214179"/>
    <lineage>
        <taxon>Bacteria</taxon>
        <taxon>Bacillati</taxon>
        <taxon>Bacillota</taxon>
        <taxon>Bacilli</taxon>
        <taxon>Lactobacillales</taxon>
        <taxon>Streptococcaceae</taxon>
        <taxon>Streptococcus</taxon>
    </lineage>
</organism>
<dbReference type="NCBIfam" id="TIGR00121">
    <property type="entry name" value="birA_ligase"/>
    <property type="match status" value="1"/>
</dbReference>
<evidence type="ECO:0000313" key="8">
    <source>
        <dbReference type="EMBL" id="AIG44051.1"/>
    </source>
</evidence>
<evidence type="ECO:0000259" key="7">
    <source>
        <dbReference type="PROSITE" id="PS51733"/>
    </source>
</evidence>
<accession>A0A075SKY4</accession>
<proteinExistence type="inferred from homology"/>
<comment type="function">
    <text evidence="6">Acts both as a biotin--[acetyl-CoA-carboxylase] ligase and a repressor.</text>
</comment>
<evidence type="ECO:0000256" key="5">
    <source>
        <dbReference type="ARBA" id="ARBA00023267"/>
    </source>
</evidence>
<dbReference type="AlphaFoldDB" id="A0A075SKY4"/>
<name>A0A075SKY4_STRSU</name>
<dbReference type="Proteomes" id="UP000028185">
    <property type="component" value="Chromosome"/>
</dbReference>
<dbReference type="InterPro" id="IPR004408">
    <property type="entry name" value="Biotin_CoA_COase_ligase"/>
</dbReference>
<dbReference type="PATRIC" id="fig|1214179.4.peg.1674"/>
<keyword evidence="2 6" id="KW-0547">Nucleotide-binding</keyword>
<dbReference type="GO" id="GO:0005737">
    <property type="term" value="C:cytoplasm"/>
    <property type="evidence" value="ECO:0007669"/>
    <property type="project" value="TreeGrafter"/>
</dbReference>
<dbReference type="NCBIfam" id="NF008846">
    <property type="entry name" value="PRK11886.1-1"/>
    <property type="match status" value="1"/>
</dbReference>
<dbReference type="EC" id="6.3.4.15" evidence="6"/>
<evidence type="ECO:0000256" key="2">
    <source>
        <dbReference type="ARBA" id="ARBA00022741"/>
    </source>
</evidence>
<keyword evidence="6" id="KW-0804">Transcription</keyword>
<dbReference type="InterPro" id="IPR003142">
    <property type="entry name" value="BPL_C"/>
</dbReference>
<dbReference type="SUPFAM" id="SSF55681">
    <property type="entry name" value="Class II aaRS and biotin synthetases"/>
    <property type="match status" value="1"/>
</dbReference>
<dbReference type="InterPro" id="IPR004143">
    <property type="entry name" value="BPL_LPL_catalytic"/>
</dbReference>
<dbReference type="GO" id="GO:0005524">
    <property type="term" value="F:ATP binding"/>
    <property type="evidence" value="ECO:0007669"/>
    <property type="project" value="UniProtKB-UniRule"/>
</dbReference>
<keyword evidence="6" id="KW-0678">Repressor</keyword>
<dbReference type="HOGENOM" id="CLU_051096_0_1_9"/>
<dbReference type="GO" id="GO:0003677">
    <property type="term" value="F:DNA binding"/>
    <property type="evidence" value="ECO:0007669"/>
    <property type="project" value="UniProtKB-UniRule"/>
</dbReference>
<dbReference type="InterPro" id="IPR036388">
    <property type="entry name" value="WH-like_DNA-bd_sf"/>
</dbReference>
<dbReference type="PANTHER" id="PTHR12835">
    <property type="entry name" value="BIOTIN PROTEIN LIGASE"/>
    <property type="match status" value="1"/>
</dbReference>
<feature type="DNA-binding region" description="H-T-H motif" evidence="6">
    <location>
        <begin position="20"/>
        <end position="39"/>
    </location>
</feature>
<keyword evidence="6" id="KW-0805">Transcription regulation</keyword>
<evidence type="ECO:0000256" key="4">
    <source>
        <dbReference type="ARBA" id="ARBA00023125"/>
    </source>
</evidence>
<comment type="catalytic activity">
    <reaction evidence="6">
        <text>biotin + L-lysyl-[protein] + ATP = N(6)-biotinyl-L-lysyl-[protein] + AMP + diphosphate + H(+)</text>
        <dbReference type="Rhea" id="RHEA:11756"/>
        <dbReference type="Rhea" id="RHEA-COMP:9752"/>
        <dbReference type="Rhea" id="RHEA-COMP:10505"/>
        <dbReference type="ChEBI" id="CHEBI:15378"/>
        <dbReference type="ChEBI" id="CHEBI:29969"/>
        <dbReference type="ChEBI" id="CHEBI:30616"/>
        <dbReference type="ChEBI" id="CHEBI:33019"/>
        <dbReference type="ChEBI" id="CHEBI:57586"/>
        <dbReference type="ChEBI" id="CHEBI:83144"/>
        <dbReference type="ChEBI" id="CHEBI:456215"/>
        <dbReference type="EC" id="6.3.4.15"/>
    </reaction>
</comment>
<comment type="similarity">
    <text evidence="6">Belongs to the biotin--protein ligase family.</text>
</comment>
<reference evidence="8 9" key="1">
    <citation type="journal article" date="2014" name="Genome Announc.">
        <title>Whole-Genome Sequence of Streptococcus suis Serotype 4 Reference Strain 6407.</title>
        <authorList>
            <person name="Wang K."/>
            <person name="Chen J."/>
            <person name="Yao H."/>
            <person name="Lu C."/>
        </authorList>
    </citation>
    <scope>NUCLEOTIDE SEQUENCE [LARGE SCALE GENOMIC DNA]</scope>
    <source>
        <strain evidence="8">6407</strain>
    </source>
</reference>
<comment type="caution">
    <text evidence="6">Lacks conserved residue(s) required for the propagation of feature annotation.</text>
</comment>
<keyword evidence="4 6" id="KW-0238">DNA-binding</keyword>
<dbReference type="PROSITE" id="PS51733">
    <property type="entry name" value="BPL_LPL_CATALYTIC"/>
    <property type="match status" value="1"/>
</dbReference>
<dbReference type="SUPFAM" id="SSF46785">
    <property type="entry name" value="Winged helix' DNA-binding domain"/>
    <property type="match status" value="1"/>
</dbReference>
<dbReference type="GO" id="GO:0004077">
    <property type="term" value="F:biotin--[biotin carboxyl-carrier protein] ligase activity"/>
    <property type="evidence" value="ECO:0007669"/>
    <property type="project" value="UniProtKB-UniRule"/>
</dbReference>
<evidence type="ECO:0000256" key="6">
    <source>
        <dbReference type="HAMAP-Rule" id="MF_00978"/>
    </source>
</evidence>
<evidence type="ECO:0000256" key="1">
    <source>
        <dbReference type="ARBA" id="ARBA00022598"/>
    </source>
</evidence>
<dbReference type="Gene3D" id="1.10.10.10">
    <property type="entry name" value="Winged helix-like DNA-binding domain superfamily/Winged helix DNA-binding domain"/>
    <property type="match status" value="1"/>
</dbReference>
<dbReference type="EMBL" id="CP008921">
    <property type="protein sequence ID" value="AIG44051.1"/>
    <property type="molecule type" value="Genomic_DNA"/>
</dbReference>
<dbReference type="HAMAP" id="MF_00978">
    <property type="entry name" value="Bifunct_BirA"/>
    <property type="match status" value="1"/>
</dbReference>
<gene>
    <name evidence="6" type="primary">birA</name>
    <name evidence="8" type="ORF">ID09_08470</name>
</gene>
<dbReference type="SUPFAM" id="SSF50037">
    <property type="entry name" value="C-terminal domain of transcriptional repressors"/>
    <property type="match status" value="1"/>
</dbReference>
<evidence type="ECO:0000313" key="9">
    <source>
        <dbReference type="Proteomes" id="UP000028185"/>
    </source>
</evidence>
<dbReference type="InterPro" id="IPR011991">
    <property type="entry name" value="ArsR-like_HTH"/>
</dbReference>
<dbReference type="CDD" id="cd16442">
    <property type="entry name" value="BPL"/>
    <property type="match status" value="1"/>
</dbReference>
<dbReference type="CDD" id="cd00090">
    <property type="entry name" value="HTH_ARSR"/>
    <property type="match status" value="1"/>
</dbReference>
<evidence type="ECO:0000256" key="3">
    <source>
        <dbReference type="ARBA" id="ARBA00022840"/>
    </source>
</evidence>
<feature type="binding site" evidence="6">
    <location>
        <position position="109"/>
    </location>
    <ligand>
        <name>biotin</name>
        <dbReference type="ChEBI" id="CHEBI:57586"/>
    </ligand>
</feature>
<dbReference type="GO" id="GO:0009249">
    <property type="term" value="P:protein lipoylation"/>
    <property type="evidence" value="ECO:0007669"/>
    <property type="project" value="UniProtKB-ARBA"/>
</dbReference>
<keyword evidence="5 6" id="KW-0092">Biotin</keyword>
<dbReference type="Gene3D" id="2.30.30.100">
    <property type="match status" value="1"/>
</dbReference>
<dbReference type="RefSeq" id="WP_002936838.1">
    <property type="nucleotide sequence ID" value="NZ_ALLE01000013.1"/>
</dbReference>
<dbReference type="GO" id="GO:0016740">
    <property type="term" value="F:transferase activity"/>
    <property type="evidence" value="ECO:0007669"/>
    <property type="project" value="UniProtKB-ARBA"/>
</dbReference>